<dbReference type="Proteomes" id="UP000198803">
    <property type="component" value="Chromosome I"/>
</dbReference>
<reference evidence="1 2" key="1">
    <citation type="submission" date="2016-10" db="EMBL/GenBank/DDBJ databases">
        <authorList>
            <person name="Varghese N."/>
            <person name="Submissions S."/>
        </authorList>
    </citation>
    <scope>NUCLEOTIDE SEQUENCE [LARGE SCALE GENOMIC DNA]</scope>
    <source>
        <strain evidence="1 2">GAS524</strain>
    </source>
</reference>
<evidence type="ECO:0000313" key="1">
    <source>
        <dbReference type="EMBL" id="SDK44519.1"/>
    </source>
</evidence>
<proteinExistence type="predicted"/>
<dbReference type="Gene3D" id="3.30.565.10">
    <property type="entry name" value="Histidine kinase-like ATPase, C-terminal domain"/>
    <property type="match status" value="1"/>
</dbReference>
<gene>
    <name evidence="1" type="ORF">SAMN05444163_8128</name>
</gene>
<keyword evidence="2" id="KW-1185">Reference proteome</keyword>
<dbReference type="Pfam" id="PF13589">
    <property type="entry name" value="HATPase_c_3"/>
    <property type="match status" value="1"/>
</dbReference>
<protein>
    <submittedName>
        <fullName evidence="1">Histidine kinase-, DNA gyrase B-, and HSP90-like ATPase</fullName>
    </submittedName>
</protein>
<dbReference type="EMBL" id="LT629693">
    <property type="protein sequence ID" value="SDK44519.1"/>
    <property type="molecule type" value="Genomic_DNA"/>
</dbReference>
<dbReference type="SUPFAM" id="SSF55874">
    <property type="entry name" value="ATPase domain of HSP90 chaperone/DNA topoisomerase II/histidine kinase"/>
    <property type="match status" value="1"/>
</dbReference>
<organism evidence="1 2">
    <name type="scientific">Bradyrhizobium ottawaense</name>
    <dbReference type="NCBI Taxonomy" id="931866"/>
    <lineage>
        <taxon>Bacteria</taxon>
        <taxon>Pseudomonadati</taxon>
        <taxon>Pseudomonadota</taxon>
        <taxon>Alphaproteobacteria</taxon>
        <taxon>Hyphomicrobiales</taxon>
        <taxon>Nitrobacteraceae</taxon>
        <taxon>Bradyrhizobium</taxon>
    </lineage>
</organism>
<dbReference type="RefSeq" id="WP_091977305.1">
    <property type="nucleotide sequence ID" value="NZ_LT629693.1"/>
</dbReference>
<evidence type="ECO:0000313" key="2">
    <source>
        <dbReference type="Proteomes" id="UP000198803"/>
    </source>
</evidence>
<sequence>MKLGMKQHAHTATGVKKEIKVAFETNAVAFYATFSGLASDKIGYPVRELCTNAWDAARGNFEVHLPTYLNPVFKVRDFGTGMSEFDMENVYAKPYASKKRESNDQVGGWGIGSKSPYAYLIGDTGAGSYNVTSYFEGVMRCYVMSLADDGMPKMELLFEGPSDQPAGMEVSFAVNKSDINTFRDRAHQILWSFNPRPTILPAIEWDEPVIESQGDKWIKYKKGSVPFYGPRVRMGCVMYPITLNKIETSGFLDSSDTVLFDAPIGSLKVTLSREDIAYDETTITTLKSLISEYENTFIEQVRLKVTEANSLFEACSIFEDETNTLGSTRQASLRRLVKWEGHNLSEYVSKEDCKVECLSEGWTSFDKFEDGQARTKWAADATVVIEHNPSYSFGRFQMAELVGKKVLWVRCKRIVRDQVLYRLGNPEVIDLDSFKVPVSKRTSKTIRKRKTLMVLSGGRVQRITQDVDLAEGGYMVEATPTYGGRRRRGGGDSLRLTSDGVSMQFSDAESVIMTAVEFGLIEVGQVILVKDYDKEVSGDWNFIADDLLDALRDRVDVSEFTGLHHKTLGHLNHQLHDLAKMAVFVKAPDDVRQFQADLSALHVALDNNSTASTQTDKAFSALRKLGVQINKPDVVCPIGEIEKRYEALCERYLLLRSINEENGYYHSHRQATKVLKLNHYFALLARPEVANDNNDVEEELVLNEAA</sequence>
<dbReference type="InterPro" id="IPR036890">
    <property type="entry name" value="HATPase_C_sf"/>
</dbReference>
<name>A0ABY0QHD9_9BRAD</name>
<accession>A0ABY0QHD9</accession>